<evidence type="ECO:0000313" key="1">
    <source>
        <dbReference type="EMBL" id="GCL64475.1"/>
    </source>
</evidence>
<dbReference type="EMBL" id="BJCL01000009">
    <property type="protein sequence ID" value="GCL64475.1"/>
    <property type="molecule type" value="Genomic_DNA"/>
</dbReference>
<protein>
    <submittedName>
        <fullName evidence="1">Uncharacterized protein</fullName>
    </submittedName>
</protein>
<keyword evidence="2" id="KW-1185">Reference proteome</keyword>
<reference evidence="2" key="1">
    <citation type="submission" date="2019-03" db="EMBL/GenBank/DDBJ databases">
        <title>Aquabacterium pictum sp.nov., the first bacteriochlorophyll a-containing freshwater bacterium in the genus Aquabacterium of the class Betaproteobacteria.</title>
        <authorList>
            <person name="Hirose S."/>
            <person name="Tank M."/>
            <person name="Hara E."/>
            <person name="Tamaki H."/>
            <person name="Takaichi S."/>
            <person name="Haruta S."/>
            <person name="Hanada S."/>
        </authorList>
    </citation>
    <scope>NUCLEOTIDE SEQUENCE [LARGE SCALE GENOMIC DNA]</scope>
    <source>
        <strain evidence="2">W35</strain>
    </source>
</reference>
<comment type="caution">
    <text evidence="1">The sequence shown here is derived from an EMBL/GenBank/DDBJ whole genome shotgun (WGS) entry which is preliminary data.</text>
</comment>
<dbReference type="Proteomes" id="UP000301751">
    <property type="component" value="Unassembled WGS sequence"/>
</dbReference>
<dbReference type="OrthoDB" id="8687690at2"/>
<sequence length="100" mass="11107">MQGHYPAEFHREQGFTEADWLTCLPGAVRGCPLAITGPGRATVQIGAGTLQLAWQVRPPRQIALMRMPVLATHYRFDGVAEADRQAFMKFFDLYTQRGGG</sequence>
<gene>
    <name evidence="1" type="ORF">AQPW35_35560</name>
</gene>
<dbReference type="AlphaFoldDB" id="A0A480AXE1"/>
<organism evidence="1 2">
    <name type="scientific">Pseudaquabacterium pictum</name>
    <dbReference type="NCBI Taxonomy" id="2315236"/>
    <lineage>
        <taxon>Bacteria</taxon>
        <taxon>Pseudomonadati</taxon>
        <taxon>Pseudomonadota</taxon>
        <taxon>Betaproteobacteria</taxon>
        <taxon>Burkholderiales</taxon>
        <taxon>Sphaerotilaceae</taxon>
        <taxon>Pseudaquabacterium</taxon>
    </lineage>
</organism>
<evidence type="ECO:0000313" key="2">
    <source>
        <dbReference type="Proteomes" id="UP000301751"/>
    </source>
</evidence>
<proteinExistence type="predicted"/>
<accession>A0A480AXE1</accession>
<name>A0A480AXE1_9BURK</name>